<dbReference type="Proteomes" id="UP001597546">
    <property type="component" value="Unassembled WGS sequence"/>
</dbReference>
<dbReference type="Pfam" id="PF11751">
    <property type="entry name" value="PorP_SprF"/>
    <property type="match status" value="1"/>
</dbReference>
<evidence type="ECO:0000256" key="1">
    <source>
        <dbReference type="SAM" id="SignalP"/>
    </source>
</evidence>
<feature type="signal peptide" evidence="1">
    <location>
        <begin position="1"/>
        <end position="18"/>
    </location>
</feature>
<organism evidence="2 3">
    <name type="scientific">Pedobacter alpinus</name>
    <dbReference type="NCBI Taxonomy" id="1590643"/>
    <lineage>
        <taxon>Bacteria</taxon>
        <taxon>Pseudomonadati</taxon>
        <taxon>Bacteroidota</taxon>
        <taxon>Sphingobacteriia</taxon>
        <taxon>Sphingobacteriales</taxon>
        <taxon>Sphingobacteriaceae</taxon>
        <taxon>Pedobacter</taxon>
    </lineage>
</organism>
<keyword evidence="3" id="KW-1185">Reference proteome</keyword>
<keyword evidence="1" id="KW-0732">Signal</keyword>
<protein>
    <submittedName>
        <fullName evidence="2">Type IX secretion system membrane protein PorP/SprF</fullName>
    </submittedName>
</protein>
<proteinExistence type="predicted"/>
<evidence type="ECO:0000313" key="3">
    <source>
        <dbReference type="Proteomes" id="UP001597546"/>
    </source>
</evidence>
<accession>A0ABW5TSP4</accession>
<evidence type="ECO:0000313" key="2">
    <source>
        <dbReference type="EMBL" id="MFD2732250.1"/>
    </source>
</evidence>
<gene>
    <name evidence="2" type="ORF">ACFSSE_11105</name>
</gene>
<dbReference type="InterPro" id="IPR019861">
    <property type="entry name" value="PorP/SprF_Bacteroidetes"/>
</dbReference>
<dbReference type="RefSeq" id="WP_379047786.1">
    <property type="nucleotide sequence ID" value="NZ_JBHSKW010000068.1"/>
</dbReference>
<sequence>MKRFLFIAFMLLSTFVFAQQRPHYSQYFQNYDIINPAVTGMYRAVNVKMGFRNQWLGVKDAPKTGYLTVHTPLNLDGSILTAGSADYGIEEPYTRSDKDSYMSSDNHHGIGFTALNDETGPINRTTLNLTYAYHLMLGDLANLSFGLGAGVSRIGLNTDVLMFEDPNDPVVTTGQIINWTPDINLGIYLYGSQFFVGASMQQVLKTKLNFNDLTDQGAGVPHYFVTGGYRFFIGEDVSVIPSLMLKYVDPLPKALDVNLKVAFRNNFWIGSSYRKKDAVAFLVGFTVNKMFDVGYAYDSSISSIKTINTGSHEFVLGIKF</sequence>
<name>A0ABW5TSP4_9SPHI</name>
<dbReference type="EMBL" id="JBHULV010000038">
    <property type="protein sequence ID" value="MFD2732250.1"/>
    <property type="molecule type" value="Genomic_DNA"/>
</dbReference>
<feature type="chain" id="PRO_5046598097" evidence="1">
    <location>
        <begin position="19"/>
        <end position="320"/>
    </location>
</feature>
<dbReference type="NCBIfam" id="TIGR03519">
    <property type="entry name" value="T9SS_PorP_fam"/>
    <property type="match status" value="1"/>
</dbReference>
<comment type="caution">
    <text evidence="2">The sequence shown here is derived from an EMBL/GenBank/DDBJ whole genome shotgun (WGS) entry which is preliminary data.</text>
</comment>
<reference evidence="3" key="1">
    <citation type="journal article" date="2019" name="Int. J. Syst. Evol. Microbiol.">
        <title>The Global Catalogue of Microorganisms (GCM) 10K type strain sequencing project: providing services to taxonomists for standard genome sequencing and annotation.</title>
        <authorList>
            <consortium name="The Broad Institute Genomics Platform"/>
            <consortium name="The Broad Institute Genome Sequencing Center for Infectious Disease"/>
            <person name="Wu L."/>
            <person name="Ma J."/>
        </authorList>
    </citation>
    <scope>NUCLEOTIDE SEQUENCE [LARGE SCALE GENOMIC DNA]</scope>
    <source>
        <strain evidence="3">KCTC 42456</strain>
    </source>
</reference>